<dbReference type="Proteomes" id="UP000806211">
    <property type="component" value="Unassembled WGS sequence"/>
</dbReference>
<evidence type="ECO:0008006" key="3">
    <source>
        <dbReference type="Google" id="ProtNLM"/>
    </source>
</evidence>
<gene>
    <name evidence="1" type="ORF">INF37_01895</name>
</gene>
<evidence type="ECO:0000313" key="1">
    <source>
        <dbReference type="EMBL" id="MBE5054757.1"/>
    </source>
</evidence>
<accession>A0ABR9R7U3</accession>
<sequence length="87" mass="9985">MPRVYLTNEQREKAADQRYLDQLADGLRIYQAVHRLTAGKLAEYLELNPRTLRKLLNGEPVNLDTVKLRRIMMASGLSKQGEVRSCV</sequence>
<reference evidence="1 2" key="1">
    <citation type="submission" date="2020-10" db="EMBL/GenBank/DDBJ databases">
        <title>ChiBAC.</title>
        <authorList>
            <person name="Zenner C."/>
            <person name="Hitch T.C.A."/>
            <person name="Clavel T."/>
        </authorList>
    </citation>
    <scope>NUCLEOTIDE SEQUENCE [LARGE SCALE GENOMIC DNA]</scope>
    <source>
        <strain evidence="1 2">DSM 107456</strain>
    </source>
</reference>
<evidence type="ECO:0000313" key="2">
    <source>
        <dbReference type="Proteomes" id="UP000806211"/>
    </source>
</evidence>
<organism evidence="1 2">
    <name type="scientific">Pseudoflavonifractor gallinarum</name>
    <dbReference type="NCBI Taxonomy" id="2779352"/>
    <lineage>
        <taxon>Bacteria</taxon>
        <taxon>Bacillati</taxon>
        <taxon>Bacillota</taxon>
        <taxon>Clostridia</taxon>
        <taxon>Eubacteriales</taxon>
        <taxon>Oscillospiraceae</taxon>
        <taxon>Pseudoflavonifractor</taxon>
    </lineage>
</organism>
<proteinExistence type="predicted"/>
<dbReference type="SUPFAM" id="SSF47413">
    <property type="entry name" value="lambda repressor-like DNA-binding domains"/>
    <property type="match status" value="1"/>
</dbReference>
<dbReference type="EMBL" id="JADCKF010000001">
    <property type="protein sequence ID" value="MBE5054757.1"/>
    <property type="molecule type" value="Genomic_DNA"/>
</dbReference>
<dbReference type="RefSeq" id="WP_193536040.1">
    <property type="nucleotide sequence ID" value="NZ_JADCKF010000001.1"/>
</dbReference>
<protein>
    <recommendedName>
        <fullName evidence="3">XRE family transcriptional regulator</fullName>
    </recommendedName>
</protein>
<dbReference type="InterPro" id="IPR010982">
    <property type="entry name" value="Lambda_DNA-bd_dom_sf"/>
</dbReference>
<keyword evidence="2" id="KW-1185">Reference proteome</keyword>
<name>A0ABR9R7U3_9FIRM</name>
<comment type="caution">
    <text evidence="1">The sequence shown here is derived from an EMBL/GenBank/DDBJ whole genome shotgun (WGS) entry which is preliminary data.</text>
</comment>